<dbReference type="FunFam" id="3.40.50.300:FF:000126">
    <property type="entry name" value="Galactose/methyl galactoside import ATP-binding protein MglA"/>
    <property type="match status" value="1"/>
</dbReference>
<name>A0A926IG91_9FIRM</name>
<dbReference type="GO" id="GO:0016887">
    <property type="term" value="F:ATP hydrolysis activity"/>
    <property type="evidence" value="ECO:0007669"/>
    <property type="project" value="InterPro"/>
</dbReference>
<dbReference type="CDD" id="cd03215">
    <property type="entry name" value="ABC_Carb_Monos_II"/>
    <property type="match status" value="1"/>
</dbReference>
<dbReference type="SUPFAM" id="SSF52540">
    <property type="entry name" value="P-loop containing nucleoside triphosphate hydrolases"/>
    <property type="match status" value="2"/>
</dbReference>
<evidence type="ECO:0000256" key="6">
    <source>
        <dbReference type="ARBA" id="ARBA00022737"/>
    </source>
</evidence>
<dbReference type="RefSeq" id="WP_262393840.1">
    <property type="nucleotide sequence ID" value="NZ_JACRTD010000001.1"/>
</dbReference>
<dbReference type="EMBL" id="JACRTD010000001">
    <property type="protein sequence ID" value="MBC8583981.1"/>
    <property type="molecule type" value="Genomic_DNA"/>
</dbReference>
<dbReference type="FunFam" id="3.40.50.300:FF:000127">
    <property type="entry name" value="Ribose import ATP-binding protein RbsA"/>
    <property type="match status" value="1"/>
</dbReference>
<feature type="domain" description="ABC transporter" evidence="12">
    <location>
        <begin position="260"/>
        <end position="499"/>
    </location>
</feature>
<dbReference type="InterPro" id="IPR017871">
    <property type="entry name" value="ABC_transporter-like_CS"/>
</dbReference>
<evidence type="ECO:0000256" key="8">
    <source>
        <dbReference type="ARBA" id="ARBA00022840"/>
    </source>
</evidence>
<keyword evidence="9 11" id="KW-1278">Translocase</keyword>
<evidence type="ECO:0000256" key="4">
    <source>
        <dbReference type="ARBA" id="ARBA00022475"/>
    </source>
</evidence>
<dbReference type="CDD" id="cd03216">
    <property type="entry name" value="ABC_Carb_Monos_I"/>
    <property type="match status" value="1"/>
</dbReference>
<dbReference type="InterPro" id="IPR027417">
    <property type="entry name" value="P-loop_NTPase"/>
</dbReference>
<dbReference type="AlphaFoldDB" id="A0A926IG91"/>
<dbReference type="GO" id="GO:0005886">
    <property type="term" value="C:plasma membrane"/>
    <property type="evidence" value="ECO:0007669"/>
    <property type="project" value="UniProtKB-SubCell"/>
</dbReference>
<dbReference type="PANTHER" id="PTHR43790">
    <property type="entry name" value="CARBOHYDRATE TRANSPORT ATP-BINDING PROTEIN MG119-RELATED"/>
    <property type="match status" value="1"/>
</dbReference>
<comment type="similarity">
    <text evidence="11">Belongs to the ABC transporter superfamily.</text>
</comment>
<evidence type="ECO:0000256" key="10">
    <source>
        <dbReference type="ARBA" id="ARBA00023136"/>
    </source>
</evidence>
<reference evidence="13" key="1">
    <citation type="submission" date="2020-08" db="EMBL/GenBank/DDBJ databases">
        <title>Genome public.</title>
        <authorList>
            <person name="Liu C."/>
            <person name="Sun Q."/>
        </authorList>
    </citation>
    <scope>NUCLEOTIDE SEQUENCE</scope>
    <source>
        <strain evidence="13">NSJ-64</strain>
    </source>
</reference>
<dbReference type="Proteomes" id="UP000623678">
    <property type="component" value="Unassembled WGS sequence"/>
</dbReference>
<keyword evidence="14" id="KW-1185">Reference proteome</keyword>
<gene>
    <name evidence="13" type="primary">mglA</name>
    <name evidence="13" type="ORF">H8705_00045</name>
</gene>
<evidence type="ECO:0000256" key="9">
    <source>
        <dbReference type="ARBA" id="ARBA00022967"/>
    </source>
</evidence>
<evidence type="ECO:0000256" key="1">
    <source>
        <dbReference type="ARBA" id="ARBA00004202"/>
    </source>
</evidence>
<keyword evidence="8 11" id="KW-0067">ATP-binding</keyword>
<comment type="function">
    <text evidence="11">Part of an ABC transporter complex involved in carbohydrate import. Could be involved in ribose, galactose and/or methyl galactoside import. Responsible for energy coupling to the transport system.</text>
</comment>
<evidence type="ECO:0000256" key="11">
    <source>
        <dbReference type="RuleBase" id="RU367029"/>
    </source>
</evidence>
<dbReference type="PROSITE" id="PS50893">
    <property type="entry name" value="ABC_TRANSPORTER_2"/>
    <property type="match status" value="2"/>
</dbReference>
<accession>A0A926IG91</accession>
<dbReference type="PANTHER" id="PTHR43790:SF7">
    <property type="entry name" value="GALACTOSE_METHYL GALACTOSIDE IMPORT ATP-BINDING PROTEIN MGLA"/>
    <property type="match status" value="1"/>
</dbReference>
<dbReference type="SMART" id="SM00382">
    <property type="entry name" value="AAA"/>
    <property type="match status" value="2"/>
</dbReference>
<evidence type="ECO:0000313" key="13">
    <source>
        <dbReference type="EMBL" id="MBC8583981.1"/>
    </source>
</evidence>
<evidence type="ECO:0000256" key="5">
    <source>
        <dbReference type="ARBA" id="ARBA00022597"/>
    </source>
</evidence>
<evidence type="ECO:0000313" key="14">
    <source>
        <dbReference type="Proteomes" id="UP000623678"/>
    </source>
</evidence>
<dbReference type="NCBIfam" id="NF008215">
    <property type="entry name" value="PRK10982.1"/>
    <property type="match status" value="1"/>
</dbReference>
<dbReference type="GO" id="GO:0043211">
    <property type="term" value="F:ABC-type carbohydrate transporter activity"/>
    <property type="evidence" value="ECO:0007669"/>
    <property type="project" value="UniProtKB-UniRule"/>
</dbReference>
<comment type="catalytic activity">
    <reaction evidence="11">
        <text>D-galactose(out) + ATP + H2O = D-galactose(in) + ADP + phosphate + H(+)</text>
        <dbReference type="Rhea" id="RHEA:60156"/>
        <dbReference type="ChEBI" id="CHEBI:4139"/>
        <dbReference type="ChEBI" id="CHEBI:15377"/>
        <dbReference type="ChEBI" id="CHEBI:15378"/>
        <dbReference type="ChEBI" id="CHEBI:30616"/>
        <dbReference type="ChEBI" id="CHEBI:43474"/>
        <dbReference type="ChEBI" id="CHEBI:456216"/>
        <dbReference type="EC" id="7.5.2.11"/>
    </reaction>
</comment>
<dbReference type="EC" id="7.5.2.11" evidence="11"/>
<feature type="domain" description="ABC transporter" evidence="12">
    <location>
        <begin position="8"/>
        <end position="243"/>
    </location>
</feature>
<dbReference type="Pfam" id="PF00005">
    <property type="entry name" value="ABC_tran"/>
    <property type="match status" value="2"/>
</dbReference>
<keyword evidence="6" id="KW-0677">Repeat</keyword>
<evidence type="ECO:0000256" key="7">
    <source>
        <dbReference type="ARBA" id="ARBA00022741"/>
    </source>
</evidence>
<comment type="subcellular location">
    <subcellularLocation>
        <location evidence="2">Cell inner membrane</location>
    </subcellularLocation>
    <subcellularLocation>
        <location evidence="1 11">Cell membrane</location>
        <topology evidence="1 11">Peripheral membrane protein</topology>
    </subcellularLocation>
</comment>
<dbReference type="InterPro" id="IPR003593">
    <property type="entry name" value="AAA+_ATPase"/>
</dbReference>
<protein>
    <recommendedName>
        <fullName evidence="11">Ribose/galactose/methyl galactoside import ATP-binding protein</fullName>
        <ecNumber evidence="11">7.5.2.11</ecNumber>
    </recommendedName>
</protein>
<keyword evidence="4 11" id="KW-1003">Cell membrane</keyword>
<evidence type="ECO:0000256" key="2">
    <source>
        <dbReference type="ARBA" id="ARBA00004533"/>
    </source>
</evidence>
<dbReference type="InterPro" id="IPR003439">
    <property type="entry name" value="ABC_transporter-like_ATP-bd"/>
</dbReference>
<keyword evidence="10 11" id="KW-0472">Membrane</keyword>
<organism evidence="13 14">
    <name type="scientific">Youxingia wuxianensis</name>
    <dbReference type="NCBI Taxonomy" id="2763678"/>
    <lineage>
        <taxon>Bacteria</taxon>
        <taxon>Bacillati</taxon>
        <taxon>Bacillota</taxon>
        <taxon>Clostridia</taxon>
        <taxon>Eubacteriales</taxon>
        <taxon>Oscillospiraceae</taxon>
        <taxon>Youxingia</taxon>
    </lineage>
</organism>
<proteinExistence type="inferred from homology"/>
<keyword evidence="3 11" id="KW-0813">Transport</keyword>
<keyword evidence="5 11" id="KW-0762">Sugar transport</keyword>
<dbReference type="InterPro" id="IPR050107">
    <property type="entry name" value="ABC_carbohydrate_import_ATPase"/>
</dbReference>
<comment type="caution">
    <text evidence="13">The sequence shown here is derived from an EMBL/GenBank/DDBJ whole genome shotgun (WGS) entry which is preliminary data.</text>
</comment>
<dbReference type="GO" id="GO:0005524">
    <property type="term" value="F:ATP binding"/>
    <property type="evidence" value="ECO:0007669"/>
    <property type="project" value="UniProtKB-UniRule"/>
</dbReference>
<dbReference type="GO" id="GO:0015749">
    <property type="term" value="P:monosaccharide transmembrane transport"/>
    <property type="evidence" value="ECO:0007669"/>
    <property type="project" value="UniProtKB-ARBA"/>
</dbReference>
<evidence type="ECO:0000259" key="12">
    <source>
        <dbReference type="PROSITE" id="PS50893"/>
    </source>
</evidence>
<keyword evidence="7 11" id="KW-0547">Nucleotide-binding</keyword>
<dbReference type="PROSITE" id="PS00211">
    <property type="entry name" value="ABC_TRANSPORTER_1"/>
    <property type="match status" value="1"/>
</dbReference>
<evidence type="ECO:0000256" key="3">
    <source>
        <dbReference type="ARBA" id="ARBA00022448"/>
    </source>
</evidence>
<sequence length="499" mass="55540">MSDNKYLLEMIDICKQFPGVKALDNAQLKLRPGTVHALMGENGAGKSTLMKCLFGVYIEDGGEIFIEGKKVHFDNPRQALDNGVAMVHQELNQVLKRDIMDNIWLGRYPKNMGIVDQKTMFDETKKVFDELDIDVNPKMKIGRLSVSQRQMVEIAKAVSYNAKILVLDEPTSSLTQEEVEHLFKIINKLRDKGCGIIYISHKMEEILQISDEVTVMRDGKWVGTKPASELTTDKIIQMMVGRDLTNRFPPKTNKPGEVILEVKNLTATYQPSIQDVSLELKAGEILGVAGLVGSRRTELLETIFGIAHHSQGEIILHGKPVNNKDSRYAIKNGFALLTEERRATGIFGGMSIKFNSIIANLNHYAKAGVLNDKKMDGDTQWVIDSMNVKTPSAKTQIKSLSGGNQQKVIIGRWLLTDPEVLLLDEPTRGIDVGAKYEIYQLIIDLANKGKGVMVVSSEMPELLGICDRIAVMSNGRLAGVENTENLDQEKIMKLAAKYI</sequence>
<dbReference type="Gene3D" id="3.40.50.300">
    <property type="entry name" value="P-loop containing nucleotide triphosphate hydrolases"/>
    <property type="match status" value="2"/>
</dbReference>